<keyword evidence="3 5" id="KW-0863">Zinc-finger</keyword>
<evidence type="ECO:0000313" key="9">
    <source>
        <dbReference type="Proteomes" id="UP000092460"/>
    </source>
</evidence>
<dbReference type="PANTHER" id="PTHR24379:SF121">
    <property type="entry name" value="C2H2-TYPE DOMAIN-CONTAINING PROTEIN"/>
    <property type="match status" value="1"/>
</dbReference>
<dbReference type="PROSITE" id="PS00028">
    <property type="entry name" value="ZINC_FINGER_C2H2_1"/>
    <property type="match status" value="1"/>
</dbReference>
<evidence type="ECO:0000313" key="8">
    <source>
        <dbReference type="EnsemblMetazoa" id="GPPI043385-PA"/>
    </source>
</evidence>
<dbReference type="PROSITE" id="PS50157">
    <property type="entry name" value="ZINC_FINGER_C2H2_2"/>
    <property type="match status" value="1"/>
</dbReference>
<dbReference type="Gene3D" id="3.30.160.60">
    <property type="entry name" value="Classic Zinc Finger"/>
    <property type="match status" value="1"/>
</dbReference>
<dbReference type="AlphaFoldDB" id="A0A1B0BXD7"/>
<dbReference type="InterPro" id="IPR036236">
    <property type="entry name" value="Znf_C2H2_sf"/>
</dbReference>
<evidence type="ECO:0000256" key="5">
    <source>
        <dbReference type="PROSITE-ProRule" id="PRU00042"/>
    </source>
</evidence>
<dbReference type="Proteomes" id="UP000092460">
    <property type="component" value="Unassembled WGS sequence"/>
</dbReference>
<keyword evidence="9" id="KW-1185">Reference proteome</keyword>
<evidence type="ECO:0000256" key="1">
    <source>
        <dbReference type="ARBA" id="ARBA00022723"/>
    </source>
</evidence>
<dbReference type="EnsemblMetazoa" id="GPPI043385-RA">
    <property type="protein sequence ID" value="GPPI043385-PA"/>
    <property type="gene ID" value="GPPI043385"/>
</dbReference>
<sequence>MCQLNEMQMKIEPEKLEAPHNLIELMEMSVKRESESNETSNAKPTSFLVISCCFLEAKTVSCELCNFQTPRKTEVIYHLKATHKLEAITAYFKRIFCCAKYPKRYSNKNDLHRHAKRAHFEGETKKPPFICSSCGISYFGEHRLVKHSHLHTYDMPFKCSFCKKVFRRVDTLKCRLIEHSDGNLHTCPSVVNYLKGRTIYAYIYVFILGFVLTSAVNARMHLSICPDSKNIYKPMLMLSITDM</sequence>
<evidence type="ECO:0000256" key="3">
    <source>
        <dbReference type="ARBA" id="ARBA00022771"/>
    </source>
</evidence>
<proteinExistence type="predicted"/>
<keyword evidence="4" id="KW-0862">Zinc</keyword>
<dbReference type="PANTHER" id="PTHR24379">
    <property type="entry name" value="KRAB AND ZINC FINGER DOMAIN-CONTAINING"/>
    <property type="match status" value="1"/>
</dbReference>
<reference evidence="9" key="1">
    <citation type="submission" date="2015-01" db="EMBL/GenBank/DDBJ databases">
        <authorList>
            <person name="Aksoy S."/>
            <person name="Warren W."/>
            <person name="Wilson R.K."/>
        </authorList>
    </citation>
    <scope>NUCLEOTIDE SEQUENCE [LARGE SCALE GENOMIC DNA]</scope>
    <source>
        <strain evidence="9">IAEA</strain>
    </source>
</reference>
<keyword evidence="2" id="KW-0677">Repeat</keyword>
<evidence type="ECO:0000256" key="4">
    <source>
        <dbReference type="ARBA" id="ARBA00022833"/>
    </source>
</evidence>
<protein>
    <recommendedName>
        <fullName evidence="7">C2H2-type domain-containing protein</fullName>
    </recommendedName>
</protein>
<evidence type="ECO:0000259" key="7">
    <source>
        <dbReference type="PROSITE" id="PS50157"/>
    </source>
</evidence>
<feature type="domain" description="C2H2-type" evidence="7">
    <location>
        <begin position="129"/>
        <end position="156"/>
    </location>
</feature>
<dbReference type="EMBL" id="JXJN01022177">
    <property type="status" value="NOT_ANNOTATED_CDS"/>
    <property type="molecule type" value="Genomic_DNA"/>
</dbReference>
<reference evidence="8" key="2">
    <citation type="submission" date="2020-05" db="UniProtKB">
        <authorList>
            <consortium name="EnsemblMetazoa"/>
        </authorList>
    </citation>
    <scope>IDENTIFICATION</scope>
    <source>
        <strain evidence="8">IAEA</strain>
    </source>
</reference>
<dbReference type="VEuPathDB" id="VectorBase:GPPI043385"/>
<organism evidence="8 9">
    <name type="scientific">Glossina palpalis gambiensis</name>
    <dbReference type="NCBI Taxonomy" id="67801"/>
    <lineage>
        <taxon>Eukaryota</taxon>
        <taxon>Metazoa</taxon>
        <taxon>Ecdysozoa</taxon>
        <taxon>Arthropoda</taxon>
        <taxon>Hexapoda</taxon>
        <taxon>Insecta</taxon>
        <taxon>Pterygota</taxon>
        <taxon>Neoptera</taxon>
        <taxon>Endopterygota</taxon>
        <taxon>Diptera</taxon>
        <taxon>Brachycera</taxon>
        <taxon>Muscomorpha</taxon>
        <taxon>Hippoboscoidea</taxon>
        <taxon>Glossinidae</taxon>
        <taxon>Glossina</taxon>
    </lineage>
</organism>
<feature type="transmembrane region" description="Helical" evidence="6">
    <location>
        <begin position="199"/>
        <end position="218"/>
    </location>
</feature>
<dbReference type="GO" id="GO:0008270">
    <property type="term" value="F:zinc ion binding"/>
    <property type="evidence" value="ECO:0007669"/>
    <property type="project" value="UniProtKB-KW"/>
</dbReference>
<dbReference type="SUPFAM" id="SSF57667">
    <property type="entry name" value="beta-beta-alpha zinc fingers"/>
    <property type="match status" value="1"/>
</dbReference>
<keyword evidence="6" id="KW-0472">Membrane</keyword>
<dbReference type="STRING" id="67801.A0A1B0BXD7"/>
<dbReference type="InterPro" id="IPR013087">
    <property type="entry name" value="Znf_C2H2_type"/>
</dbReference>
<dbReference type="EMBL" id="JXJN01022178">
    <property type="status" value="NOT_ANNOTATED_CDS"/>
    <property type="molecule type" value="Genomic_DNA"/>
</dbReference>
<dbReference type="SMART" id="SM00355">
    <property type="entry name" value="ZnF_C2H2"/>
    <property type="match status" value="4"/>
</dbReference>
<evidence type="ECO:0000256" key="6">
    <source>
        <dbReference type="SAM" id="Phobius"/>
    </source>
</evidence>
<name>A0A1B0BXD7_9MUSC</name>
<keyword evidence="1" id="KW-0479">Metal-binding</keyword>
<keyword evidence="6" id="KW-0812">Transmembrane</keyword>
<accession>A0A1B0BXD7</accession>
<evidence type="ECO:0000256" key="2">
    <source>
        <dbReference type="ARBA" id="ARBA00022737"/>
    </source>
</evidence>
<keyword evidence="6" id="KW-1133">Transmembrane helix</keyword>